<name>A0A5B1CPW3_9BACT</name>
<evidence type="ECO:0000313" key="1">
    <source>
        <dbReference type="EMBL" id="KAA1261680.1"/>
    </source>
</evidence>
<accession>A0A5B1CPW3</accession>
<comment type="caution">
    <text evidence="1">The sequence shown here is derived from an EMBL/GenBank/DDBJ whole genome shotgun (WGS) entry which is preliminary data.</text>
</comment>
<dbReference type="EMBL" id="VRLW01000001">
    <property type="protein sequence ID" value="KAA1261680.1"/>
    <property type="molecule type" value="Genomic_DNA"/>
</dbReference>
<keyword evidence="2" id="KW-1185">Reference proteome</keyword>
<evidence type="ECO:0000313" key="2">
    <source>
        <dbReference type="Proteomes" id="UP000322699"/>
    </source>
</evidence>
<sequence length="42" mass="4856">MKWFETEPQHAKLSFAQYCFRSIVCSALFPQGLHIDPVSRDA</sequence>
<protein>
    <submittedName>
        <fullName evidence="1">Uncharacterized protein</fullName>
    </submittedName>
</protein>
<gene>
    <name evidence="1" type="ORF">LF1_42350</name>
</gene>
<reference evidence="1 2" key="1">
    <citation type="submission" date="2019-08" db="EMBL/GenBank/DDBJ databases">
        <title>Deep-cultivation of Planctomycetes and their phenomic and genomic characterization uncovers novel biology.</title>
        <authorList>
            <person name="Wiegand S."/>
            <person name="Jogler M."/>
            <person name="Boedeker C."/>
            <person name="Pinto D."/>
            <person name="Vollmers J."/>
            <person name="Rivas-Marin E."/>
            <person name="Kohn T."/>
            <person name="Peeters S.H."/>
            <person name="Heuer A."/>
            <person name="Rast P."/>
            <person name="Oberbeckmann S."/>
            <person name="Bunk B."/>
            <person name="Jeske O."/>
            <person name="Meyerdierks A."/>
            <person name="Storesund J.E."/>
            <person name="Kallscheuer N."/>
            <person name="Luecker S."/>
            <person name="Lage O.M."/>
            <person name="Pohl T."/>
            <person name="Merkel B.J."/>
            <person name="Hornburger P."/>
            <person name="Mueller R.-W."/>
            <person name="Bruemmer F."/>
            <person name="Labrenz M."/>
            <person name="Spormann A.M."/>
            <person name="Op Den Camp H."/>
            <person name="Overmann J."/>
            <person name="Amann R."/>
            <person name="Jetten M.S.M."/>
            <person name="Mascher T."/>
            <person name="Medema M.H."/>
            <person name="Devos D.P."/>
            <person name="Kaster A.-K."/>
            <person name="Ovreas L."/>
            <person name="Rohde M."/>
            <person name="Galperin M.Y."/>
            <person name="Jogler C."/>
        </authorList>
    </citation>
    <scope>NUCLEOTIDE SEQUENCE [LARGE SCALE GENOMIC DNA]</scope>
    <source>
        <strain evidence="1 2">LF1</strain>
    </source>
</reference>
<dbReference type="AlphaFoldDB" id="A0A5B1CPW3"/>
<dbReference type="Proteomes" id="UP000322699">
    <property type="component" value="Unassembled WGS sequence"/>
</dbReference>
<organism evidence="1 2">
    <name type="scientific">Rubripirellula obstinata</name>
    <dbReference type="NCBI Taxonomy" id="406547"/>
    <lineage>
        <taxon>Bacteria</taxon>
        <taxon>Pseudomonadati</taxon>
        <taxon>Planctomycetota</taxon>
        <taxon>Planctomycetia</taxon>
        <taxon>Pirellulales</taxon>
        <taxon>Pirellulaceae</taxon>
        <taxon>Rubripirellula</taxon>
    </lineage>
</organism>
<proteinExistence type="predicted"/>